<comment type="function">
    <text evidence="7">Involved in DNA repair and RecF pathway recombination.</text>
</comment>
<dbReference type="EMBL" id="SPMY01000035">
    <property type="protein sequence ID" value="NMQ28575.1"/>
    <property type="molecule type" value="Genomic_DNA"/>
</dbReference>
<evidence type="ECO:0000259" key="8">
    <source>
        <dbReference type="Pfam" id="PF11967"/>
    </source>
</evidence>
<evidence type="ECO:0000256" key="2">
    <source>
        <dbReference type="ARBA" id="ARBA00021310"/>
    </source>
</evidence>
<dbReference type="InterPro" id="IPR042242">
    <property type="entry name" value="RecO_C"/>
</dbReference>
<feature type="domain" description="DNA replication/recombination mediator RecO N-terminal" evidence="8">
    <location>
        <begin position="21"/>
        <end position="89"/>
    </location>
</feature>
<name>A0ABX1TWK6_9PROT</name>
<dbReference type="PANTHER" id="PTHR33991">
    <property type="entry name" value="DNA REPAIR PROTEIN RECO"/>
    <property type="match status" value="1"/>
</dbReference>
<comment type="caution">
    <text evidence="9">The sequence shown here is derived from an EMBL/GenBank/DDBJ whole genome shotgun (WGS) entry which is preliminary data.</text>
</comment>
<protein>
    <recommendedName>
        <fullName evidence="2 7">DNA repair protein RecO</fullName>
    </recommendedName>
    <alternativeName>
        <fullName evidence="6 7">Recombination protein O</fullName>
    </alternativeName>
</protein>
<evidence type="ECO:0000256" key="1">
    <source>
        <dbReference type="ARBA" id="ARBA00007452"/>
    </source>
</evidence>
<proteinExistence type="inferred from homology"/>
<keyword evidence="3 7" id="KW-0227">DNA damage</keyword>
<evidence type="ECO:0000256" key="4">
    <source>
        <dbReference type="ARBA" id="ARBA00023172"/>
    </source>
</evidence>
<dbReference type="Pfam" id="PF11967">
    <property type="entry name" value="RecO_N"/>
    <property type="match status" value="1"/>
</dbReference>
<dbReference type="InterPro" id="IPR003717">
    <property type="entry name" value="RecO"/>
</dbReference>
<gene>
    <name evidence="7 9" type="primary">recO</name>
    <name evidence="9" type="ORF">E4Q23_12905</name>
</gene>
<dbReference type="SUPFAM" id="SSF50249">
    <property type="entry name" value="Nucleic acid-binding proteins"/>
    <property type="match status" value="1"/>
</dbReference>
<sequence length="248" mass="27677">MPANRSGSDSVNQRHKVDGQPAFVLHAYPYSETSLIIDVFSRDFGRVALLARGARRPRSVLRGVLLAFQPLEVGWAGRGEVQTLMKAEWRGGQPLLAGKSLFCGYYLNELLMHLLPREDAHARLFSVYAETLRRFADGAQEADLRCFERALLQELGYGLMLETDTDGVSVEGNARYGYEIERGPVRLAAPDASALAVSGRTLLDLAREDFSDPRSLAEAKQLMRTLIGHYTGGRHLASRRIFRELQEL</sequence>
<dbReference type="Proteomes" id="UP000749010">
    <property type="component" value="Unassembled WGS sequence"/>
</dbReference>
<comment type="similarity">
    <text evidence="1 7">Belongs to the RecO family.</text>
</comment>
<dbReference type="InterPro" id="IPR022572">
    <property type="entry name" value="DNA_rep/recomb_RecO_N"/>
</dbReference>
<reference evidence="9 10" key="1">
    <citation type="submission" date="2019-03" db="EMBL/GenBank/DDBJ databases">
        <title>Metabolic reconstructions from genomes of highly enriched 'Candidatus Accumulibacter' and 'Candidatus Competibacter' bioreactor populations.</title>
        <authorList>
            <person name="Annavajhala M.K."/>
            <person name="Welles L."/>
            <person name="Abbas B."/>
            <person name="Sorokin D."/>
            <person name="Park H."/>
            <person name="Van Loosdrecht M."/>
            <person name="Chandran K."/>
        </authorList>
    </citation>
    <scope>NUCLEOTIDE SEQUENCE [LARGE SCALE GENOMIC DNA]</scope>
    <source>
        <strain evidence="9 10">SBR_S</strain>
    </source>
</reference>
<organism evidence="9 10">
    <name type="scientific">Candidatus Accumulibacter phosphatis</name>
    <dbReference type="NCBI Taxonomy" id="327160"/>
    <lineage>
        <taxon>Bacteria</taxon>
        <taxon>Pseudomonadati</taxon>
        <taxon>Pseudomonadota</taxon>
        <taxon>Betaproteobacteria</taxon>
        <taxon>Candidatus Accumulibacter</taxon>
    </lineage>
</organism>
<evidence type="ECO:0000256" key="5">
    <source>
        <dbReference type="ARBA" id="ARBA00023204"/>
    </source>
</evidence>
<dbReference type="Pfam" id="PF02565">
    <property type="entry name" value="RecO_C"/>
    <property type="match status" value="1"/>
</dbReference>
<dbReference type="HAMAP" id="MF_00201">
    <property type="entry name" value="RecO"/>
    <property type="match status" value="1"/>
</dbReference>
<evidence type="ECO:0000313" key="9">
    <source>
        <dbReference type="EMBL" id="NMQ28575.1"/>
    </source>
</evidence>
<keyword evidence="10" id="KW-1185">Reference proteome</keyword>
<dbReference type="Gene3D" id="1.20.1440.120">
    <property type="entry name" value="Recombination protein O, C-terminal domain"/>
    <property type="match status" value="1"/>
</dbReference>
<dbReference type="InterPro" id="IPR012340">
    <property type="entry name" value="NA-bd_OB-fold"/>
</dbReference>
<dbReference type="NCBIfam" id="TIGR00613">
    <property type="entry name" value="reco"/>
    <property type="match status" value="1"/>
</dbReference>
<evidence type="ECO:0000256" key="6">
    <source>
        <dbReference type="ARBA" id="ARBA00033409"/>
    </source>
</evidence>
<dbReference type="Gene3D" id="2.40.50.140">
    <property type="entry name" value="Nucleic acid-binding proteins"/>
    <property type="match status" value="1"/>
</dbReference>
<keyword evidence="5 7" id="KW-0234">DNA repair</keyword>
<evidence type="ECO:0000313" key="10">
    <source>
        <dbReference type="Proteomes" id="UP000749010"/>
    </source>
</evidence>
<keyword evidence="4 7" id="KW-0233">DNA recombination</keyword>
<evidence type="ECO:0000256" key="7">
    <source>
        <dbReference type="HAMAP-Rule" id="MF_00201"/>
    </source>
</evidence>
<evidence type="ECO:0000256" key="3">
    <source>
        <dbReference type="ARBA" id="ARBA00022763"/>
    </source>
</evidence>
<dbReference type="PANTHER" id="PTHR33991:SF1">
    <property type="entry name" value="DNA REPAIR PROTEIN RECO"/>
    <property type="match status" value="1"/>
</dbReference>
<accession>A0ABX1TWK6</accession>